<evidence type="ECO:0000313" key="2">
    <source>
        <dbReference type="EMBL" id="RPB28886.1"/>
    </source>
</evidence>
<accession>A0A3N4M144</accession>
<feature type="compositionally biased region" description="Polar residues" evidence="1">
    <location>
        <begin position="43"/>
        <end position="54"/>
    </location>
</feature>
<sequence>MKRRATSTAHYSTPPKPPPVSTFAPPNEKPLHFPPGEKLLINPIQTPTTSSHRQ</sequence>
<proteinExistence type="predicted"/>
<organism evidence="2 3">
    <name type="scientific">Terfezia boudieri ATCC MYA-4762</name>
    <dbReference type="NCBI Taxonomy" id="1051890"/>
    <lineage>
        <taxon>Eukaryota</taxon>
        <taxon>Fungi</taxon>
        <taxon>Dikarya</taxon>
        <taxon>Ascomycota</taxon>
        <taxon>Pezizomycotina</taxon>
        <taxon>Pezizomycetes</taxon>
        <taxon>Pezizales</taxon>
        <taxon>Pezizaceae</taxon>
        <taxon>Terfezia</taxon>
    </lineage>
</organism>
<gene>
    <name evidence="2" type="ORF">L211DRAFT_832767</name>
</gene>
<dbReference type="EMBL" id="ML121528">
    <property type="protein sequence ID" value="RPB28886.1"/>
    <property type="molecule type" value="Genomic_DNA"/>
</dbReference>
<feature type="compositionally biased region" description="Polar residues" evidence="1">
    <location>
        <begin position="1"/>
        <end position="11"/>
    </location>
</feature>
<evidence type="ECO:0000256" key="1">
    <source>
        <dbReference type="SAM" id="MobiDB-lite"/>
    </source>
</evidence>
<feature type="region of interest" description="Disordered" evidence="1">
    <location>
        <begin position="1"/>
        <end position="54"/>
    </location>
</feature>
<name>A0A3N4M144_9PEZI</name>
<evidence type="ECO:0000313" key="3">
    <source>
        <dbReference type="Proteomes" id="UP000267821"/>
    </source>
</evidence>
<reference evidence="2 3" key="1">
    <citation type="journal article" date="2018" name="Nat. Ecol. Evol.">
        <title>Pezizomycetes genomes reveal the molecular basis of ectomycorrhizal truffle lifestyle.</title>
        <authorList>
            <person name="Murat C."/>
            <person name="Payen T."/>
            <person name="Noel B."/>
            <person name="Kuo A."/>
            <person name="Morin E."/>
            <person name="Chen J."/>
            <person name="Kohler A."/>
            <person name="Krizsan K."/>
            <person name="Balestrini R."/>
            <person name="Da Silva C."/>
            <person name="Montanini B."/>
            <person name="Hainaut M."/>
            <person name="Levati E."/>
            <person name="Barry K.W."/>
            <person name="Belfiori B."/>
            <person name="Cichocki N."/>
            <person name="Clum A."/>
            <person name="Dockter R.B."/>
            <person name="Fauchery L."/>
            <person name="Guy J."/>
            <person name="Iotti M."/>
            <person name="Le Tacon F."/>
            <person name="Lindquist E.A."/>
            <person name="Lipzen A."/>
            <person name="Malagnac F."/>
            <person name="Mello A."/>
            <person name="Molinier V."/>
            <person name="Miyauchi S."/>
            <person name="Poulain J."/>
            <person name="Riccioni C."/>
            <person name="Rubini A."/>
            <person name="Sitrit Y."/>
            <person name="Splivallo R."/>
            <person name="Traeger S."/>
            <person name="Wang M."/>
            <person name="Zifcakova L."/>
            <person name="Wipf D."/>
            <person name="Zambonelli A."/>
            <person name="Paolocci F."/>
            <person name="Nowrousian M."/>
            <person name="Ottonello S."/>
            <person name="Baldrian P."/>
            <person name="Spatafora J.W."/>
            <person name="Henrissat B."/>
            <person name="Nagy L.G."/>
            <person name="Aury J.M."/>
            <person name="Wincker P."/>
            <person name="Grigoriev I.V."/>
            <person name="Bonfante P."/>
            <person name="Martin F.M."/>
        </authorList>
    </citation>
    <scope>NUCLEOTIDE SEQUENCE [LARGE SCALE GENOMIC DNA]</scope>
    <source>
        <strain evidence="2 3">ATCC MYA-4762</strain>
    </source>
</reference>
<keyword evidence="3" id="KW-1185">Reference proteome</keyword>
<dbReference type="AlphaFoldDB" id="A0A3N4M144"/>
<dbReference type="Proteomes" id="UP000267821">
    <property type="component" value="Unassembled WGS sequence"/>
</dbReference>
<protein>
    <submittedName>
        <fullName evidence="2">Uncharacterized protein</fullName>
    </submittedName>
</protein>
<dbReference type="InParanoid" id="A0A3N4M144"/>